<dbReference type="EMBL" id="JALJOT010000010">
    <property type="protein sequence ID" value="KAK9906394.1"/>
    <property type="molecule type" value="Genomic_DNA"/>
</dbReference>
<protein>
    <recommendedName>
        <fullName evidence="7">Metallo-dependent hydrolase</fullName>
    </recommendedName>
</protein>
<organism evidence="5 6">
    <name type="scientific">Coccomyxa subellipsoidea</name>
    <dbReference type="NCBI Taxonomy" id="248742"/>
    <lineage>
        <taxon>Eukaryota</taxon>
        <taxon>Viridiplantae</taxon>
        <taxon>Chlorophyta</taxon>
        <taxon>core chlorophytes</taxon>
        <taxon>Trebouxiophyceae</taxon>
        <taxon>Trebouxiophyceae incertae sedis</taxon>
        <taxon>Coccomyxaceae</taxon>
        <taxon>Coccomyxa</taxon>
    </lineage>
</organism>
<proteinExistence type="inferred from homology"/>
<comment type="caution">
    <text evidence="5">The sequence shown here is derived from an EMBL/GenBank/DDBJ whole genome shotgun (WGS) entry which is preliminary data.</text>
</comment>
<dbReference type="Pfam" id="PF01026">
    <property type="entry name" value="TatD_DNase"/>
    <property type="match status" value="1"/>
</dbReference>
<comment type="similarity">
    <text evidence="1">Belongs to the metallo-dependent hydrolases superfamily. TatD-type hydrolase family.</text>
</comment>
<name>A0ABR2YJV8_9CHLO</name>
<dbReference type="Gene3D" id="3.20.20.140">
    <property type="entry name" value="Metal-dependent hydrolases"/>
    <property type="match status" value="1"/>
</dbReference>
<keyword evidence="6" id="KW-1185">Reference proteome</keyword>
<keyword evidence="2" id="KW-0540">Nuclease</keyword>
<dbReference type="InterPro" id="IPR032466">
    <property type="entry name" value="Metal_Hydrolase"/>
</dbReference>
<evidence type="ECO:0000256" key="2">
    <source>
        <dbReference type="ARBA" id="ARBA00022722"/>
    </source>
</evidence>
<dbReference type="PANTHER" id="PTHR10060">
    <property type="entry name" value="TATD FAMILY DEOXYRIBONUCLEASE"/>
    <property type="match status" value="1"/>
</dbReference>
<accession>A0ABR2YJV8</accession>
<evidence type="ECO:0000256" key="3">
    <source>
        <dbReference type="ARBA" id="ARBA00022723"/>
    </source>
</evidence>
<sequence>MILTGSSIHSSSKAAQIAEKSLYPIYFTAGVHPHEAKSCTDNTIEQLRSFARHPRCVAVGECGLDFNRNFSEPTVQETWFAEQVRQRHRSMISLLPQWHIASLEVNASCRCSLTWDSTLVSQAGCVMTDQRGAVQSWRAS</sequence>
<evidence type="ECO:0000256" key="1">
    <source>
        <dbReference type="ARBA" id="ARBA00009275"/>
    </source>
</evidence>
<dbReference type="InterPro" id="IPR050891">
    <property type="entry name" value="TatD-type_Hydrolase"/>
</dbReference>
<keyword evidence="3" id="KW-0479">Metal-binding</keyword>
<dbReference type="SUPFAM" id="SSF51556">
    <property type="entry name" value="Metallo-dependent hydrolases"/>
    <property type="match status" value="1"/>
</dbReference>
<evidence type="ECO:0000313" key="5">
    <source>
        <dbReference type="EMBL" id="KAK9906394.1"/>
    </source>
</evidence>
<dbReference type="InterPro" id="IPR001130">
    <property type="entry name" value="TatD-like"/>
</dbReference>
<evidence type="ECO:0000256" key="4">
    <source>
        <dbReference type="ARBA" id="ARBA00022801"/>
    </source>
</evidence>
<evidence type="ECO:0000313" key="6">
    <source>
        <dbReference type="Proteomes" id="UP001491310"/>
    </source>
</evidence>
<gene>
    <name evidence="5" type="ORF">WJX75_001148</name>
</gene>
<dbReference type="Proteomes" id="UP001491310">
    <property type="component" value="Unassembled WGS sequence"/>
</dbReference>
<keyword evidence="4" id="KW-0378">Hydrolase</keyword>
<reference evidence="5 6" key="1">
    <citation type="journal article" date="2024" name="Nat. Commun.">
        <title>Phylogenomics reveals the evolutionary origins of lichenization in chlorophyte algae.</title>
        <authorList>
            <person name="Puginier C."/>
            <person name="Libourel C."/>
            <person name="Otte J."/>
            <person name="Skaloud P."/>
            <person name="Haon M."/>
            <person name="Grisel S."/>
            <person name="Petersen M."/>
            <person name="Berrin J.G."/>
            <person name="Delaux P.M."/>
            <person name="Dal Grande F."/>
            <person name="Keller J."/>
        </authorList>
    </citation>
    <scope>NUCLEOTIDE SEQUENCE [LARGE SCALE GENOMIC DNA]</scope>
    <source>
        <strain evidence="5 6">SAG 216-7</strain>
    </source>
</reference>
<dbReference type="PANTHER" id="PTHR10060:SF15">
    <property type="entry name" value="DEOXYRIBONUCLEASE TATDN1"/>
    <property type="match status" value="1"/>
</dbReference>
<evidence type="ECO:0008006" key="7">
    <source>
        <dbReference type="Google" id="ProtNLM"/>
    </source>
</evidence>